<comment type="caution">
    <text evidence="3">The sequence shown here is derived from an EMBL/GenBank/DDBJ whole genome shotgun (WGS) entry which is preliminary data.</text>
</comment>
<evidence type="ECO:0000256" key="2">
    <source>
        <dbReference type="SAM" id="Phobius"/>
    </source>
</evidence>
<keyword evidence="2" id="KW-0812">Transmembrane</keyword>
<dbReference type="AlphaFoldDB" id="A0AAV4RSQ9"/>
<accession>A0AAV4RSQ9</accession>
<protein>
    <submittedName>
        <fullName evidence="3">Uncharacterized protein</fullName>
    </submittedName>
</protein>
<gene>
    <name evidence="3" type="ORF">CDAR_393151</name>
</gene>
<feature type="region of interest" description="Disordered" evidence="1">
    <location>
        <begin position="96"/>
        <end position="121"/>
    </location>
</feature>
<dbReference type="Proteomes" id="UP001054837">
    <property type="component" value="Unassembled WGS sequence"/>
</dbReference>
<evidence type="ECO:0000313" key="3">
    <source>
        <dbReference type="EMBL" id="GIY24765.1"/>
    </source>
</evidence>
<dbReference type="EMBL" id="BPLQ01006737">
    <property type="protein sequence ID" value="GIY24765.1"/>
    <property type="molecule type" value="Genomic_DNA"/>
</dbReference>
<organism evidence="3 4">
    <name type="scientific">Caerostris darwini</name>
    <dbReference type="NCBI Taxonomy" id="1538125"/>
    <lineage>
        <taxon>Eukaryota</taxon>
        <taxon>Metazoa</taxon>
        <taxon>Ecdysozoa</taxon>
        <taxon>Arthropoda</taxon>
        <taxon>Chelicerata</taxon>
        <taxon>Arachnida</taxon>
        <taxon>Araneae</taxon>
        <taxon>Araneomorphae</taxon>
        <taxon>Entelegynae</taxon>
        <taxon>Araneoidea</taxon>
        <taxon>Araneidae</taxon>
        <taxon>Caerostris</taxon>
    </lineage>
</organism>
<evidence type="ECO:0000256" key="1">
    <source>
        <dbReference type="SAM" id="MobiDB-lite"/>
    </source>
</evidence>
<evidence type="ECO:0000313" key="4">
    <source>
        <dbReference type="Proteomes" id="UP001054837"/>
    </source>
</evidence>
<feature type="compositionally biased region" description="Basic and acidic residues" evidence="1">
    <location>
        <begin position="107"/>
        <end position="121"/>
    </location>
</feature>
<keyword evidence="2" id="KW-0472">Membrane</keyword>
<name>A0AAV4RSQ9_9ARAC</name>
<feature type="transmembrane region" description="Helical" evidence="2">
    <location>
        <begin position="45"/>
        <end position="62"/>
    </location>
</feature>
<reference evidence="3 4" key="1">
    <citation type="submission" date="2021-06" db="EMBL/GenBank/DDBJ databases">
        <title>Caerostris darwini draft genome.</title>
        <authorList>
            <person name="Kono N."/>
            <person name="Arakawa K."/>
        </authorList>
    </citation>
    <scope>NUCLEOTIDE SEQUENCE [LARGE SCALE GENOMIC DNA]</scope>
</reference>
<feature type="transmembrane region" description="Helical" evidence="2">
    <location>
        <begin position="12"/>
        <end position="33"/>
    </location>
</feature>
<sequence length="121" mass="14839">MAFREILICFERAIKITVTASICVFTFLSLFFYMTYCTVRETVKRIASCYLVFWFIEMWYYLRNSYAFPELTEFKKTYVEDSSELRAKKMREMHDNFFGKHSRRRENKADEDYKKDFRKTA</sequence>
<proteinExistence type="predicted"/>
<keyword evidence="2" id="KW-1133">Transmembrane helix</keyword>
<keyword evidence="4" id="KW-1185">Reference proteome</keyword>